<dbReference type="EMBL" id="JACEIK010002063">
    <property type="protein sequence ID" value="MCD9558813.1"/>
    <property type="molecule type" value="Genomic_DNA"/>
</dbReference>
<gene>
    <name evidence="1" type="ORF">HAX54_016434</name>
</gene>
<proteinExistence type="predicted"/>
<organism evidence="1 2">
    <name type="scientific">Datura stramonium</name>
    <name type="common">Jimsonweed</name>
    <name type="synonym">Common thornapple</name>
    <dbReference type="NCBI Taxonomy" id="4076"/>
    <lineage>
        <taxon>Eukaryota</taxon>
        <taxon>Viridiplantae</taxon>
        <taxon>Streptophyta</taxon>
        <taxon>Embryophyta</taxon>
        <taxon>Tracheophyta</taxon>
        <taxon>Spermatophyta</taxon>
        <taxon>Magnoliopsida</taxon>
        <taxon>eudicotyledons</taxon>
        <taxon>Gunneridae</taxon>
        <taxon>Pentapetalae</taxon>
        <taxon>asterids</taxon>
        <taxon>lamiids</taxon>
        <taxon>Solanales</taxon>
        <taxon>Solanaceae</taxon>
        <taxon>Solanoideae</taxon>
        <taxon>Datureae</taxon>
        <taxon>Datura</taxon>
    </lineage>
</organism>
<feature type="non-terminal residue" evidence="1">
    <location>
        <position position="1"/>
    </location>
</feature>
<evidence type="ECO:0000313" key="1">
    <source>
        <dbReference type="EMBL" id="MCD9558813.1"/>
    </source>
</evidence>
<comment type="caution">
    <text evidence="1">The sequence shown here is derived from an EMBL/GenBank/DDBJ whole genome shotgun (WGS) entry which is preliminary data.</text>
</comment>
<dbReference type="Proteomes" id="UP000823775">
    <property type="component" value="Unassembled WGS sequence"/>
</dbReference>
<reference evidence="1 2" key="1">
    <citation type="journal article" date="2021" name="BMC Genomics">
        <title>Datura genome reveals duplications of psychoactive alkaloid biosynthetic genes and high mutation rate following tissue culture.</title>
        <authorList>
            <person name="Rajewski A."/>
            <person name="Carter-House D."/>
            <person name="Stajich J."/>
            <person name="Litt A."/>
        </authorList>
    </citation>
    <scope>NUCLEOTIDE SEQUENCE [LARGE SCALE GENOMIC DNA]</scope>
    <source>
        <strain evidence="1">AR-01</strain>
    </source>
</reference>
<evidence type="ECO:0000313" key="2">
    <source>
        <dbReference type="Proteomes" id="UP000823775"/>
    </source>
</evidence>
<name>A0ABS8UKS4_DATST</name>
<accession>A0ABS8UKS4</accession>
<sequence>TSETPMHKHMALPIACRKQKNGEKERKLATHWHNAGDNRRTTEWALTKTSTPGSLSIIRDTTGGTPVIIREPLV</sequence>
<protein>
    <submittedName>
        <fullName evidence="1">Uncharacterized protein</fullName>
    </submittedName>
</protein>
<keyword evidence="2" id="KW-1185">Reference proteome</keyword>